<accession>A0A7X0NGH9</accession>
<protein>
    <recommendedName>
        <fullName evidence="14">3-isopropylmalate dehydrogenase</fullName>
        <ecNumber evidence="14">1.1.1.85</ecNumber>
    </recommendedName>
    <alternativeName>
        <fullName evidence="14">3-IPM-DH</fullName>
    </alternativeName>
    <alternativeName>
        <fullName evidence="14">Beta-IPM dehydrogenase</fullName>
        <shortName evidence="14">IMDH</shortName>
    </alternativeName>
</protein>
<evidence type="ECO:0000256" key="2">
    <source>
        <dbReference type="ARBA" id="ARBA00001936"/>
    </source>
</evidence>
<feature type="binding site" evidence="14">
    <location>
        <position position="224"/>
    </location>
    <ligand>
        <name>Mg(2+)</name>
        <dbReference type="ChEBI" id="CHEBI:18420"/>
    </ligand>
</feature>
<evidence type="ECO:0000256" key="8">
    <source>
        <dbReference type="ARBA" id="ARBA00022723"/>
    </source>
</evidence>
<feature type="site" description="Important for catalysis" evidence="14">
    <location>
        <position position="192"/>
    </location>
</feature>
<evidence type="ECO:0000256" key="9">
    <source>
        <dbReference type="ARBA" id="ARBA00022842"/>
    </source>
</evidence>
<keyword evidence="18" id="KW-1185">Reference proteome</keyword>
<dbReference type="GO" id="GO:0000287">
    <property type="term" value="F:magnesium ion binding"/>
    <property type="evidence" value="ECO:0007669"/>
    <property type="project" value="InterPro"/>
</dbReference>
<keyword evidence="13 14" id="KW-0100">Branched-chain amino acid biosynthesis</keyword>
<feature type="domain" description="Isopropylmalate dehydrogenase-like" evidence="16">
    <location>
        <begin position="3"/>
        <end position="355"/>
    </location>
</feature>
<dbReference type="PROSITE" id="PS00470">
    <property type="entry name" value="IDH_IMDH"/>
    <property type="match status" value="1"/>
</dbReference>
<dbReference type="HAMAP" id="MF_01033">
    <property type="entry name" value="LeuB_type1"/>
    <property type="match status" value="1"/>
</dbReference>
<evidence type="ECO:0000256" key="14">
    <source>
        <dbReference type="HAMAP-Rule" id="MF_01033"/>
    </source>
</evidence>
<dbReference type="InterPro" id="IPR019818">
    <property type="entry name" value="IsoCit/isopropylmalate_DH_CS"/>
</dbReference>
<dbReference type="FunFam" id="3.40.718.10:FF:000006">
    <property type="entry name" value="3-isopropylmalate dehydrogenase"/>
    <property type="match status" value="1"/>
</dbReference>
<evidence type="ECO:0000256" key="10">
    <source>
        <dbReference type="ARBA" id="ARBA00023002"/>
    </source>
</evidence>
<dbReference type="GO" id="GO:0009098">
    <property type="term" value="P:L-leucine biosynthetic process"/>
    <property type="evidence" value="ECO:0007669"/>
    <property type="project" value="UniProtKB-UniRule"/>
</dbReference>
<comment type="cofactor">
    <cofactor evidence="2">
        <name>Mn(2+)</name>
        <dbReference type="ChEBI" id="CHEBI:29035"/>
    </cofactor>
</comment>
<comment type="cofactor">
    <cofactor evidence="14 15">
        <name>Mg(2+)</name>
        <dbReference type="ChEBI" id="CHEBI:18420"/>
    </cofactor>
    <cofactor evidence="14 15">
        <name>Mn(2+)</name>
        <dbReference type="ChEBI" id="CHEBI:29035"/>
    </cofactor>
    <text evidence="14 15">Binds 1 Mg(2+) or Mn(2+) ion per subunit.</text>
</comment>
<keyword evidence="10 14" id="KW-0560">Oxidoreductase</keyword>
<comment type="subcellular location">
    <subcellularLocation>
        <location evidence="14">Cytoplasm</location>
    </subcellularLocation>
</comment>
<dbReference type="Pfam" id="PF00180">
    <property type="entry name" value="Iso_dh"/>
    <property type="match status" value="1"/>
</dbReference>
<dbReference type="Gene3D" id="3.40.718.10">
    <property type="entry name" value="Isopropylmalate Dehydrogenase"/>
    <property type="match status" value="1"/>
</dbReference>
<dbReference type="NCBIfam" id="TIGR00169">
    <property type="entry name" value="leuB"/>
    <property type="match status" value="1"/>
</dbReference>
<gene>
    <name evidence="14" type="primary">leuB</name>
    <name evidence="17" type="ORF">HNQ55_001528</name>
</gene>
<keyword evidence="6 14" id="KW-0432">Leucine biosynthesis</keyword>
<dbReference type="InterPro" id="IPR004429">
    <property type="entry name" value="Isopropylmalate_DH"/>
</dbReference>
<keyword evidence="11 14" id="KW-0520">NAD</keyword>
<evidence type="ECO:0000313" key="18">
    <source>
        <dbReference type="Proteomes" id="UP000537141"/>
    </source>
</evidence>
<evidence type="ECO:0000256" key="15">
    <source>
        <dbReference type="RuleBase" id="RU004445"/>
    </source>
</evidence>
<feature type="binding site" evidence="14">
    <location>
        <position position="106"/>
    </location>
    <ligand>
        <name>substrate</name>
    </ligand>
</feature>
<feature type="binding site" evidence="14">
    <location>
        <begin position="282"/>
        <end position="294"/>
    </location>
    <ligand>
        <name>NAD(+)</name>
        <dbReference type="ChEBI" id="CHEBI:57540"/>
    </ligand>
</feature>
<name>A0A7X0NGH9_9GAMM</name>
<dbReference type="GO" id="GO:0051287">
    <property type="term" value="F:NAD binding"/>
    <property type="evidence" value="ECO:0007669"/>
    <property type="project" value="InterPro"/>
</dbReference>
<dbReference type="UniPathway" id="UPA00048">
    <property type="reaction ID" value="UER00072"/>
</dbReference>
<evidence type="ECO:0000256" key="13">
    <source>
        <dbReference type="ARBA" id="ARBA00023304"/>
    </source>
</evidence>
<dbReference type="PANTHER" id="PTHR42979">
    <property type="entry name" value="3-ISOPROPYLMALATE DEHYDROGENASE"/>
    <property type="match status" value="1"/>
</dbReference>
<dbReference type="SMART" id="SM01329">
    <property type="entry name" value="Iso_dh"/>
    <property type="match status" value="1"/>
</dbReference>
<feature type="binding site" evidence="14">
    <location>
        <begin position="75"/>
        <end position="88"/>
    </location>
    <ligand>
        <name>NAD(+)</name>
        <dbReference type="ChEBI" id="CHEBI:57540"/>
    </ligand>
</feature>
<keyword evidence="7 14" id="KW-0028">Amino-acid biosynthesis</keyword>
<feature type="binding site" evidence="14">
    <location>
        <position position="248"/>
    </location>
    <ligand>
        <name>Mg(2+)</name>
        <dbReference type="ChEBI" id="CHEBI:18420"/>
    </ligand>
</feature>
<feature type="binding site" evidence="14">
    <location>
        <position position="135"/>
    </location>
    <ligand>
        <name>substrate</name>
    </ligand>
</feature>
<keyword evidence="12 14" id="KW-0464">Manganese</keyword>
<comment type="caution">
    <text evidence="17">The sequence shown here is derived from an EMBL/GenBank/DDBJ whole genome shotgun (WGS) entry which is preliminary data.</text>
</comment>
<comment type="subunit">
    <text evidence="5 14 15">Homodimer.</text>
</comment>
<dbReference type="PANTHER" id="PTHR42979:SF1">
    <property type="entry name" value="3-ISOPROPYLMALATE DEHYDROGENASE"/>
    <property type="match status" value="1"/>
</dbReference>
<evidence type="ECO:0000256" key="5">
    <source>
        <dbReference type="ARBA" id="ARBA00011738"/>
    </source>
</evidence>
<dbReference type="GO" id="GO:0005829">
    <property type="term" value="C:cytosol"/>
    <property type="evidence" value="ECO:0007669"/>
    <property type="project" value="TreeGrafter"/>
</dbReference>
<feature type="binding site" evidence="14">
    <location>
        <position position="224"/>
    </location>
    <ligand>
        <name>substrate</name>
    </ligand>
</feature>
<comment type="similarity">
    <text evidence="4 14">Belongs to the isocitrate and isopropylmalate dehydrogenases family. LeuB type 1 subfamily.</text>
</comment>
<reference evidence="17 18" key="1">
    <citation type="submission" date="2020-08" db="EMBL/GenBank/DDBJ databases">
        <title>Genomic Encyclopedia of Type Strains, Phase IV (KMG-IV): sequencing the most valuable type-strain genomes for metagenomic binning, comparative biology and taxonomic classification.</title>
        <authorList>
            <person name="Goeker M."/>
        </authorList>
    </citation>
    <scope>NUCLEOTIDE SEQUENCE [LARGE SCALE GENOMIC DNA]</scope>
    <source>
        <strain evidence="17 18">DSM 26287</strain>
    </source>
</reference>
<organism evidence="17 18">
    <name type="scientific">Thalassotalea piscium</name>
    <dbReference type="NCBI Taxonomy" id="1230533"/>
    <lineage>
        <taxon>Bacteria</taxon>
        <taxon>Pseudomonadati</taxon>
        <taxon>Pseudomonadota</taxon>
        <taxon>Gammaproteobacteria</taxon>
        <taxon>Alteromonadales</taxon>
        <taxon>Colwelliaceae</taxon>
        <taxon>Thalassotalea</taxon>
    </lineage>
</organism>
<keyword evidence="9 14" id="KW-0460">Magnesium</keyword>
<feature type="binding site" evidence="14">
    <location>
        <position position="96"/>
    </location>
    <ligand>
        <name>substrate</name>
    </ligand>
</feature>
<dbReference type="RefSeq" id="WP_184423826.1">
    <property type="nucleotide sequence ID" value="NZ_AP027362.1"/>
</dbReference>
<dbReference type="SUPFAM" id="SSF53659">
    <property type="entry name" value="Isocitrate/Isopropylmalate dehydrogenase-like"/>
    <property type="match status" value="1"/>
</dbReference>
<dbReference type="EMBL" id="JACHHU010000009">
    <property type="protein sequence ID" value="MBB6543024.1"/>
    <property type="molecule type" value="Genomic_DNA"/>
</dbReference>
<proteinExistence type="inferred from homology"/>
<evidence type="ECO:0000313" key="17">
    <source>
        <dbReference type="EMBL" id="MBB6543024.1"/>
    </source>
</evidence>
<evidence type="ECO:0000256" key="12">
    <source>
        <dbReference type="ARBA" id="ARBA00023211"/>
    </source>
</evidence>
<comment type="function">
    <text evidence="14 15">Catalyzes the oxidation of 3-carboxy-2-hydroxy-4-methylpentanoate (3-isopropylmalate) to 3-carboxy-4-methyl-2-oxopentanoate. The product decarboxylates to 4-methyl-2 oxopentanoate.</text>
</comment>
<dbReference type="Proteomes" id="UP000537141">
    <property type="component" value="Unassembled WGS sequence"/>
</dbReference>
<feature type="site" description="Important for catalysis" evidence="14">
    <location>
        <position position="142"/>
    </location>
</feature>
<feature type="binding site" evidence="14">
    <location>
        <position position="252"/>
    </location>
    <ligand>
        <name>Mg(2+)</name>
        <dbReference type="ChEBI" id="CHEBI:18420"/>
    </ligand>
</feature>
<sequence>MSNIAILAGDGIGPEVMTEAKKVLNTIAEQFNITINTKDYDVGGAAIDRHGNALPEATMQGCQQADAILFGSVGGPKWASLPPTEQPERCALLGLRGHFDLFCNMRPATLQPALSSLSTLRSDISEQGFDVLIIRELTGDIYFGEPKGRKGEGDDETGFDSMFYSRREIKRIAHLAFQAAQKRNNKVTSVDKANVLATSQLWRQVVEEVAVDYPQVTLEHLYVDNAAMQLVRDPNQFDVMLCPNLFGDILSDICAMITGSMGLLPSASLNADGFGMYEPAGGSAPDIAGKGIANPIAQILSAALMLRYSLNQDNAAQCIENAVASALDKGILTADLLPAEQKHNAKSTSEVGDYICQTIKQQIMSIKNQSINKESKGAV</sequence>
<evidence type="ECO:0000256" key="3">
    <source>
        <dbReference type="ARBA" id="ARBA00004762"/>
    </source>
</evidence>
<evidence type="ECO:0000256" key="4">
    <source>
        <dbReference type="ARBA" id="ARBA00008319"/>
    </source>
</evidence>
<dbReference type="GO" id="GO:0003862">
    <property type="term" value="F:3-isopropylmalate dehydrogenase activity"/>
    <property type="evidence" value="ECO:0007669"/>
    <property type="project" value="UniProtKB-UniRule"/>
</dbReference>
<keyword evidence="8 14" id="KW-0479">Metal-binding</keyword>
<dbReference type="AlphaFoldDB" id="A0A7X0NGH9"/>
<evidence type="ECO:0000259" key="16">
    <source>
        <dbReference type="SMART" id="SM01329"/>
    </source>
</evidence>
<keyword evidence="14" id="KW-0963">Cytoplasm</keyword>
<evidence type="ECO:0000256" key="11">
    <source>
        <dbReference type="ARBA" id="ARBA00023027"/>
    </source>
</evidence>
<comment type="catalytic activity">
    <reaction evidence="1 14 15">
        <text>(2R,3S)-3-isopropylmalate + NAD(+) = 4-methyl-2-oxopentanoate + CO2 + NADH</text>
        <dbReference type="Rhea" id="RHEA:32271"/>
        <dbReference type="ChEBI" id="CHEBI:16526"/>
        <dbReference type="ChEBI" id="CHEBI:17865"/>
        <dbReference type="ChEBI" id="CHEBI:35121"/>
        <dbReference type="ChEBI" id="CHEBI:57540"/>
        <dbReference type="ChEBI" id="CHEBI:57945"/>
        <dbReference type="EC" id="1.1.1.85"/>
    </reaction>
</comment>
<evidence type="ECO:0000256" key="7">
    <source>
        <dbReference type="ARBA" id="ARBA00022605"/>
    </source>
</evidence>
<dbReference type="EC" id="1.1.1.85" evidence="14"/>
<evidence type="ECO:0000256" key="1">
    <source>
        <dbReference type="ARBA" id="ARBA00000624"/>
    </source>
</evidence>
<evidence type="ECO:0000256" key="6">
    <source>
        <dbReference type="ARBA" id="ARBA00022430"/>
    </source>
</evidence>
<comment type="pathway">
    <text evidence="3 14 15">Amino-acid biosynthesis; L-leucine biosynthesis; L-leucine from 3-methyl-2-oxobutanoate: step 3/4.</text>
</comment>
<dbReference type="InterPro" id="IPR024084">
    <property type="entry name" value="IsoPropMal-DH-like_dom"/>
</dbReference>